<dbReference type="PANTHER" id="PTHR13847:SF280">
    <property type="entry name" value="D-AMINO ACID DEHYDROGENASE"/>
    <property type="match status" value="1"/>
</dbReference>
<evidence type="ECO:0000259" key="2">
    <source>
        <dbReference type="Pfam" id="PF01266"/>
    </source>
</evidence>
<evidence type="ECO:0000256" key="1">
    <source>
        <dbReference type="ARBA" id="ARBA00009410"/>
    </source>
</evidence>
<dbReference type="Gene3D" id="3.50.50.60">
    <property type="entry name" value="FAD/NAD(P)-binding domain"/>
    <property type="match status" value="1"/>
</dbReference>
<dbReference type="GO" id="GO:0055130">
    <property type="term" value="P:D-alanine catabolic process"/>
    <property type="evidence" value="ECO:0007669"/>
    <property type="project" value="TreeGrafter"/>
</dbReference>
<feature type="domain" description="FAD dependent oxidoreductase" evidence="2">
    <location>
        <begin position="2"/>
        <end position="191"/>
    </location>
</feature>
<proteinExistence type="inferred from homology"/>
<dbReference type="GO" id="GO:0005886">
    <property type="term" value="C:plasma membrane"/>
    <property type="evidence" value="ECO:0007669"/>
    <property type="project" value="TreeGrafter"/>
</dbReference>
<comment type="similarity">
    <text evidence="1">Belongs to the DadA oxidoreductase family.</text>
</comment>
<dbReference type="GO" id="GO:0005737">
    <property type="term" value="C:cytoplasm"/>
    <property type="evidence" value="ECO:0007669"/>
    <property type="project" value="TreeGrafter"/>
</dbReference>
<sequence>MKILVVGAGVVGTATAYYLKADGHEITVLERGTSAALETSFANAGQLCRYTARPWAGPSVPSMIFRKLGRTDAPYLIRLRTDPTMWKWLIRFLAHCRDTKYRDTHSNLMRLSVHSSNLMEELLSAVPLQFDHKSHGVLHLFRDQKTFDHAAEDNQRIMNTESRGEVLSPDKCVAAEPALAQSSSGFSGGILH</sequence>
<organism evidence="3">
    <name type="scientific">marine metagenome</name>
    <dbReference type="NCBI Taxonomy" id="408172"/>
    <lineage>
        <taxon>unclassified sequences</taxon>
        <taxon>metagenomes</taxon>
        <taxon>ecological metagenomes</taxon>
    </lineage>
</organism>
<reference evidence="3" key="1">
    <citation type="submission" date="2018-05" db="EMBL/GenBank/DDBJ databases">
        <authorList>
            <person name="Lanie J.A."/>
            <person name="Ng W.-L."/>
            <person name="Kazmierczak K.M."/>
            <person name="Andrzejewski T.M."/>
            <person name="Davidsen T.M."/>
            <person name="Wayne K.J."/>
            <person name="Tettelin H."/>
            <person name="Glass J.I."/>
            <person name="Rusch D."/>
            <person name="Podicherti R."/>
            <person name="Tsui H.-C.T."/>
            <person name="Winkler M.E."/>
        </authorList>
    </citation>
    <scope>NUCLEOTIDE SEQUENCE</scope>
</reference>
<dbReference type="AlphaFoldDB" id="A0A382UK51"/>
<gene>
    <name evidence="3" type="ORF">METZ01_LOCUS387069</name>
</gene>
<dbReference type="EMBL" id="UINC01144603">
    <property type="protein sequence ID" value="SVD34215.1"/>
    <property type="molecule type" value="Genomic_DNA"/>
</dbReference>
<name>A0A382UK51_9ZZZZ</name>
<protein>
    <recommendedName>
        <fullName evidence="2">FAD dependent oxidoreductase domain-containing protein</fullName>
    </recommendedName>
</protein>
<dbReference type="GO" id="GO:0008718">
    <property type="term" value="F:D-amino-acid dehydrogenase activity"/>
    <property type="evidence" value="ECO:0007669"/>
    <property type="project" value="TreeGrafter"/>
</dbReference>
<dbReference type="PANTHER" id="PTHR13847">
    <property type="entry name" value="SARCOSINE DEHYDROGENASE-RELATED"/>
    <property type="match status" value="1"/>
</dbReference>
<feature type="non-terminal residue" evidence="3">
    <location>
        <position position="192"/>
    </location>
</feature>
<dbReference type="InterPro" id="IPR006076">
    <property type="entry name" value="FAD-dep_OxRdtase"/>
</dbReference>
<dbReference type="InterPro" id="IPR036188">
    <property type="entry name" value="FAD/NAD-bd_sf"/>
</dbReference>
<accession>A0A382UK51</accession>
<dbReference type="Pfam" id="PF01266">
    <property type="entry name" value="DAO"/>
    <property type="match status" value="1"/>
</dbReference>
<evidence type="ECO:0000313" key="3">
    <source>
        <dbReference type="EMBL" id="SVD34215.1"/>
    </source>
</evidence>
<dbReference type="SUPFAM" id="SSF51905">
    <property type="entry name" value="FAD/NAD(P)-binding domain"/>
    <property type="match status" value="1"/>
</dbReference>